<evidence type="ECO:0000313" key="2">
    <source>
        <dbReference type="EMBL" id="MCI4684525.1"/>
    </source>
</evidence>
<accession>A0ABS9ZB06</accession>
<gene>
    <name evidence="2" type="ORF">K2U94_17425</name>
</gene>
<proteinExistence type="predicted"/>
<organism evidence="2 3">
    <name type="scientific">Candidatus Rhodoblastus alkanivorans</name>
    <dbReference type="NCBI Taxonomy" id="2954117"/>
    <lineage>
        <taxon>Bacteria</taxon>
        <taxon>Pseudomonadati</taxon>
        <taxon>Pseudomonadota</taxon>
        <taxon>Alphaproteobacteria</taxon>
        <taxon>Hyphomicrobiales</taxon>
        <taxon>Rhodoblastaceae</taxon>
        <taxon>Rhodoblastus</taxon>
    </lineage>
</organism>
<dbReference type="PROSITE" id="PS51352">
    <property type="entry name" value="THIOREDOXIN_2"/>
    <property type="match status" value="1"/>
</dbReference>
<dbReference type="Proteomes" id="UP001139104">
    <property type="component" value="Unassembled WGS sequence"/>
</dbReference>
<dbReference type="InterPro" id="IPR047262">
    <property type="entry name" value="PRX-like1"/>
</dbReference>
<dbReference type="Pfam" id="PF00578">
    <property type="entry name" value="AhpC-TSA"/>
    <property type="match status" value="1"/>
</dbReference>
<sequence>MAASPTDIVLDLPAPDFSLPGVDGRTYSFADIAGAKGTVLVFICNHCPYVLAVIDRLAADARKLMAEGIGFAAICSNDAATYPDDSFPKMKVFAKDHDLPFPYLHDESQAVARAYGAVCTPDFFGYGADGKLKYRGRLDEGRTSPPPPGARRELLEAMRAIAATNEIPADQTPSIGCSIKWKATRTA</sequence>
<dbReference type="CDD" id="cd02969">
    <property type="entry name" value="PRX_like1"/>
    <property type="match status" value="1"/>
</dbReference>
<name>A0ABS9ZB06_9HYPH</name>
<dbReference type="Gene3D" id="3.40.30.10">
    <property type="entry name" value="Glutaredoxin"/>
    <property type="match status" value="1"/>
</dbReference>
<protein>
    <submittedName>
        <fullName evidence="2">Thioredoxin family protein</fullName>
    </submittedName>
</protein>
<dbReference type="InterPro" id="IPR000866">
    <property type="entry name" value="AhpC/TSA"/>
</dbReference>
<feature type="domain" description="Thioredoxin" evidence="1">
    <location>
        <begin position="8"/>
        <end position="160"/>
    </location>
</feature>
<reference evidence="2" key="1">
    <citation type="journal article" date="2022" name="ISME J.">
        <title>Identification of active gaseous-alkane degraders at natural gas seeps.</title>
        <authorList>
            <person name="Farhan Ul Haque M."/>
            <person name="Hernandez M."/>
            <person name="Crombie A.T."/>
            <person name="Murrell J.C."/>
        </authorList>
    </citation>
    <scope>NUCLEOTIDE SEQUENCE</scope>
    <source>
        <strain evidence="2">PC2</strain>
    </source>
</reference>
<evidence type="ECO:0000313" key="3">
    <source>
        <dbReference type="Proteomes" id="UP001139104"/>
    </source>
</evidence>
<dbReference type="SUPFAM" id="SSF52833">
    <property type="entry name" value="Thioredoxin-like"/>
    <property type="match status" value="1"/>
</dbReference>
<dbReference type="RefSeq" id="WP_243068417.1">
    <property type="nucleotide sequence ID" value="NZ_JAIVFK010000001.1"/>
</dbReference>
<dbReference type="PANTHER" id="PTHR43640:SF1">
    <property type="entry name" value="THIOREDOXIN-DEPENDENT PEROXIREDOXIN"/>
    <property type="match status" value="1"/>
</dbReference>
<dbReference type="PANTHER" id="PTHR43640">
    <property type="entry name" value="OS07G0260300 PROTEIN"/>
    <property type="match status" value="1"/>
</dbReference>
<dbReference type="InterPro" id="IPR036249">
    <property type="entry name" value="Thioredoxin-like_sf"/>
</dbReference>
<dbReference type="EMBL" id="JAIVFP010000001">
    <property type="protein sequence ID" value="MCI4684525.1"/>
    <property type="molecule type" value="Genomic_DNA"/>
</dbReference>
<keyword evidence="3" id="KW-1185">Reference proteome</keyword>
<dbReference type="InterPro" id="IPR013766">
    <property type="entry name" value="Thioredoxin_domain"/>
</dbReference>
<evidence type="ECO:0000259" key="1">
    <source>
        <dbReference type="PROSITE" id="PS51352"/>
    </source>
</evidence>
<comment type="caution">
    <text evidence="2">The sequence shown here is derived from an EMBL/GenBank/DDBJ whole genome shotgun (WGS) entry which is preliminary data.</text>
</comment>